<dbReference type="Gene3D" id="1.25.10.10">
    <property type="entry name" value="Leucine-rich Repeat Variant"/>
    <property type="match status" value="1"/>
</dbReference>
<dbReference type="InterPro" id="IPR004155">
    <property type="entry name" value="PBS_lyase_HEAT"/>
</dbReference>
<dbReference type="EMBL" id="CP002696">
    <property type="protein sequence ID" value="AEE16684.1"/>
    <property type="molecule type" value="Genomic_DNA"/>
</dbReference>
<keyword evidence="3" id="KW-1185">Reference proteome</keyword>
<dbReference type="GO" id="GO:0016491">
    <property type="term" value="F:oxidoreductase activity"/>
    <property type="evidence" value="ECO:0007669"/>
    <property type="project" value="TreeGrafter"/>
</dbReference>
<organism evidence="2 3">
    <name type="scientific">Treponema brennaborense (strain DSM 12168 / CIP 105900 / DD5/3)</name>
    <dbReference type="NCBI Taxonomy" id="906968"/>
    <lineage>
        <taxon>Bacteria</taxon>
        <taxon>Pseudomonadati</taxon>
        <taxon>Spirochaetota</taxon>
        <taxon>Spirochaetia</taxon>
        <taxon>Spirochaetales</taxon>
        <taxon>Treponemataceae</taxon>
        <taxon>Treponema</taxon>
    </lineage>
</organism>
<dbReference type="Proteomes" id="UP000006546">
    <property type="component" value="Chromosome"/>
</dbReference>
<feature type="chain" id="PRO_5003312784" evidence="1">
    <location>
        <begin position="33"/>
        <end position="468"/>
    </location>
</feature>
<dbReference type="RefSeq" id="WP_013758391.1">
    <property type="nucleotide sequence ID" value="NC_015500.1"/>
</dbReference>
<reference evidence="3" key="1">
    <citation type="submission" date="2011-04" db="EMBL/GenBank/DDBJ databases">
        <title>The complete genome of Treponema brennaborense DSM 12168.</title>
        <authorList>
            <person name="Lucas S."/>
            <person name="Han J."/>
            <person name="Lapidus A."/>
            <person name="Bruce D."/>
            <person name="Goodwin L."/>
            <person name="Pitluck S."/>
            <person name="Peters L."/>
            <person name="Kyrpides N."/>
            <person name="Mavromatis K."/>
            <person name="Ivanova N."/>
            <person name="Mikhailova N."/>
            <person name="Pagani I."/>
            <person name="Teshima H."/>
            <person name="Detter J.C."/>
            <person name="Tapia R."/>
            <person name="Han C."/>
            <person name="Land M."/>
            <person name="Hauser L."/>
            <person name="Markowitz V."/>
            <person name="Cheng J.-F."/>
            <person name="Hugenholtz P."/>
            <person name="Woyke T."/>
            <person name="Wu D."/>
            <person name="Gronow S."/>
            <person name="Wellnitz S."/>
            <person name="Brambilla E."/>
            <person name="Klenk H.-P."/>
            <person name="Eisen J.A."/>
        </authorList>
    </citation>
    <scope>NUCLEOTIDE SEQUENCE [LARGE SCALE GENOMIC DNA]</scope>
    <source>
        <strain evidence="3">DSM 12168 / CIP 105900 / DD5/3</strain>
    </source>
</reference>
<sequence length="468" mass="50967">MKKQAVLRFRRILRVSSALSLLPICSVSAVFAQTETGTSAAAAETAGKNEESERSKELNTLRYGLDDEIIALLDSFLKENTYPYRTEIYELFGKTKSVSVREKIIAYFTQAADPCLSEYALAVAADPFDTRKSTVSLVFKYVSALKLTEAAGSVRTLLENENEDYFDAALSALGDIGSADDAVFIAEYLDRTDLSVARQQSLMKVLGKLKAVETWDALVEIAKDENRNSFVRMYAAEAIGTLEKPESVPVLAELFETSDPNFRASVVKGLSNYTDKAAEAVVIEAIRDAHYKVRLEAVAAVKKLKLKDAEPSLLYRAKNDPEASVKYACYDALGFLGSADGNKYLVSLLKDAKLNDTAKTKAAAALVEYGNASGTDAVIDLARSTLADDKKKSLRYALGKLFASTENGAFAGICGEYLASKDVATVGTGLDIYAKNRFPSLTAEVKRIAEDEKAGANRTKARKILDRE</sequence>
<feature type="signal peptide" evidence="1">
    <location>
        <begin position="1"/>
        <end position="32"/>
    </location>
</feature>
<name>F4LM05_TREBD</name>
<protein>
    <submittedName>
        <fullName evidence="2">PBS lyase HEAT domain protein repeat-containing protein</fullName>
    </submittedName>
</protein>
<evidence type="ECO:0000313" key="2">
    <source>
        <dbReference type="EMBL" id="AEE16684.1"/>
    </source>
</evidence>
<dbReference type="AlphaFoldDB" id="F4LM05"/>
<dbReference type="Pfam" id="PF13646">
    <property type="entry name" value="HEAT_2"/>
    <property type="match status" value="2"/>
</dbReference>
<dbReference type="eggNOG" id="COG1413">
    <property type="taxonomic scope" value="Bacteria"/>
</dbReference>
<proteinExistence type="predicted"/>
<accession>F4LM05</accession>
<dbReference type="PANTHER" id="PTHR12697">
    <property type="entry name" value="PBS LYASE HEAT-LIKE PROTEIN"/>
    <property type="match status" value="1"/>
</dbReference>
<keyword evidence="1" id="KW-0732">Signal</keyword>
<keyword evidence="2" id="KW-0456">Lyase</keyword>
<dbReference type="STRING" id="906968.Trebr_1256"/>
<evidence type="ECO:0000256" key="1">
    <source>
        <dbReference type="SAM" id="SignalP"/>
    </source>
</evidence>
<dbReference type="KEGG" id="tbe:Trebr_1256"/>
<dbReference type="OrthoDB" id="355190at2"/>
<dbReference type="InterPro" id="IPR016024">
    <property type="entry name" value="ARM-type_fold"/>
</dbReference>
<dbReference type="PANTHER" id="PTHR12697:SF5">
    <property type="entry name" value="DEOXYHYPUSINE HYDROXYLASE"/>
    <property type="match status" value="1"/>
</dbReference>
<dbReference type="HOGENOM" id="CLU_035419_0_0_12"/>
<gene>
    <name evidence="2" type="ordered locus">Trebr_1256</name>
</gene>
<dbReference type="SMART" id="SM00567">
    <property type="entry name" value="EZ_HEAT"/>
    <property type="match status" value="5"/>
</dbReference>
<dbReference type="SUPFAM" id="SSF48371">
    <property type="entry name" value="ARM repeat"/>
    <property type="match status" value="1"/>
</dbReference>
<dbReference type="GO" id="GO:0016829">
    <property type="term" value="F:lyase activity"/>
    <property type="evidence" value="ECO:0007669"/>
    <property type="project" value="UniProtKB-KW"/>
</dbReference>
<evidence type="ECO:0000313" key="3">
    <source>
        <dbReference type="Proteomes" id="UP000006546"/>
    </source>
</evidence>
<dbReference type="InterPro" id="IPR011989">
    <property type="entry name" value="ARM-like"/>
</dbReference>